<evidence type="ECO:0000256" key="1">
    <source>
        <dbReference type="ARBA" id="ARBA00006471"/>
    </source>
</evidence>
<dbReference type="InterPro" id="IPR000630">
    <property type="entry name" value="Ribosomal_uS8"/>
</dbReference>
<evidence type="ECO:0000313" key="4">
    <source>
        <dbReference type="EMBL" id="ORD97000.1"/>
    </source>
</evidence>
<comment type="caution">
    <text evidence="4">The sequence shown here is derived from an EMBL/GenBank/DDBJ whole genome shotgun (WGS) entry which is preliminary data.</text>
</comment>
<dbReference type="EMBL" id="LVKB01000047">
    <property type="protein sequence ID" value="ORD97000.1"/>
    <property type="molecule type" value="Genomic_DNA"/>
</dbReference>
<organism evidence="4 6">
    <name type="scientific">Hepatospora eriocheir</name>
    <dbReference type="NCBI Taxonomy" id="1081669"/>
    <lineage>
        <taxon>Eukaryota</taxon>
        <taxon>Fungi</taxon>
        <taxon>Fungi incertae sedis</taxon>
        <taxon>Microsporidia</taxon>
        <taxon>Hepatosporidae</taxon>
        <taxon>Hepatospora</taxon>
    </lineage>
</organism>
<accession>A0A1X0QB22</accession>
<dbReference type="GO" id="GO:0003735">
    <property type="term" value="F:structural constituent of ribosome"/>
    <property type="evidence" value="ECO:0007669"/>
    <property type="project" value="InterPro"/>
</dbReference>
<name>A0A1X0QB22_9MICR</name>
<dbReference type="GO" id="GO:0006412">
    <property type="term" value="P:translation"/>
    <property type="evidence" value="ECO:0007669"/>
    <property type="project" value="InterPro"/>
</dbReference>
<dbReference type="InterPro" id="IPR035987">
    <property type="entry name" value="Ribosomal_uS8_sf"/>
</dbReference>
<gene>
    <name evidence="4" type="primary">RS22</name>
    <name evidence="5" type="ORF">A0H76_764</name>
    <name evidence="4" type="ORF">HERIO_1083</name>
</gene>
<evidence type="ECO:0000313" key="6">
    <source>
        <dbReference type="Proteomes" id="UP000192356"/>
    </source>
</evidence>
<dbReference type="SUPFAM" id="SSF56047">
    <property type="entry name" value="Ribosomal protein S8"/>
    <property type="match status" value="1"/>
</dbReference>
<evidence type="ECO:0000313" key="7">
    <source>
        <dbReference type="Proteomes" id="UP000192501"/>
    </source>
</evidence>
<comment type="similarity">
    <text evidence="1">Belongs to the universal ribosomal protein uS8 family.</text>
</comment>
<evidence type="ECO:0000256" key="3">
    <source>
        <dbReference type="ARBA" id="ARBA00023274"/>
    </source>
</evidence>
<evidence type="ECO:0000256" key="2">
    <source>
        <dbReference type="ARBA" id="ARBA00022980"/>
    </source>
</evidence>
<dbReference type="EMBL" id="LTAI01000180">
    <property type="protein sequence ID" value="ORD99494.1"/>
    <property type="molecule type" value="Genomic_DNA"/>
</dbReference>
<dbReference type="VEuPathDB" id="MicrosporidiaDB:A0H76_764"/>
<keyword evidence="3" id="KW-0687">Ribonucleoprotein</keyword>
<dbReference type="Proteomes" id="UP000192356">
    <property type="component" value="Unassembled WGS sequence"/>
</dbReference>
<reference evidence="6 7" key="1">
    <citation type="journal article" date="2017" name="Environ. Microbiol.">
        <title>Decay of the glycolytic pathway and adaptation to intranuclear parasitism within Enterocytozoonidae microsporidia.</title>
        <authorList>
            <person name="Wiredu Boakye D."/>
            <person name="Jaroenlak P."/>
            <person name="Prachumwat A."/>
            <person name="Williams T.A."/>
            <person name="Bateman K.S."/>
            <person name="Itsathitphaisarn O."/>
            <person name="Sritunyalucksana K."/>
            <person name="Paszkiewicz K.H."/>
            <person name="Moore K.A."/>
            <person name="Stentiford G.D."/>
            <person name="Williams B.A."/>
        </authorList>
    </citation>
    <scope>NUCLEOTIDE SEQUENCE [LARGE SCALE GENOMIC DNA]</scope>
    <source>
        <strain evidence="7">canceri</strain>
        <strain evidence="5">Canceri</strain>
        <strain evidence="4 6">GB1</strain>
    </source>
</reference>
<dbReference type="GO" id="GO:1990904">
    <property type="term" value="C:ribonucleoprotein complex"/>
    <property type="evidence" value="ECO:0007669"/>
    <property type="project" value="UniProtKB-KW"/>
</dbReference>
<evidence type="ECO:0000313" key="5">
    <source>
        <dbReference type="EMBL" id="ORD99494.1"/>
    </source>
</evidence>
<dbReference type="AlphaFoldDB" id="A0A1X0QB22"/>
<dbReference type="Pfam" id="PF00410">
    <property type="entry name" value="Ribosomal_S8"/>
    <property type="match status" value="1"/>
</dbReference>
<dbReference type="VEuPathDB" id="MicrosporidiaDB:HERIO_1083"/>
<keyword evidence="6" id="KW-1185">Reference proteome</keyword>
<proteinExistence type="inferred from homology"/>
<dbReference type="Gene3D" id="3.30.1370.30">
    <property type="match status" value="1"/>
</dbReference>
<keyword evidence="2" id="KW-0689">Ribosomal protein</keyword>
<dbReference type="Proteomes" id="UP000192501">
    <property type="component" value="Unassembled WGS sequence"/>
</dbReference>
<dbReference type="Gene3D" id="3.30.1490.10">
    <property type="match status" value="1"/>
</dbReference>
<dbReference type="OrthoDB" id="10250260at2759"/>
<dbReference type="GO" id="GO:0005840">
    <property type="term" value="C:ribosome"/>
    <property type="evidence" value="ECO:0007669"/>
    <property type="project" value="UniProtKB-KW"/>
</dbReference>
<protein>
    <submittedName>
        <fullName evidence="4">RS22</fullName>
    </submittedName>
</protein>
<dbReference type="PANTHER" id="PTHR11758">
    <property type="entry name" value="40S RIBOSOMAL PROTEIN S15A"/>
    <property type="match status" value="1"/>
</dbReference>
<sequence>MSALANACKAINNANKARKSQVCIMNTSKELKDFLIEMKKHGYVSKLVFIQSCNKEKAVIRLNGRLNKCGAILPRSSYKCDQIQAVSNRLKPARQFGHVLFKTCKGVVDQNEANEMRTGGKILGFFY</sequence>